<evidence type="ECO:0000259" key="1">
    <source>
        <dbReference type="Pfam" id="PF18961"/>
    </source>
</evidence>
<accession>A0AAC9I4L0</accession>
<gene>
    <name evidence="3" type="ORF">EM308_12695</name>
</gene>
<dbReference type="Pfam" id="PF22124">
    <property type="entry name" value="Glyco_hydro_95_cat"/>
    <property type="match status" value="1"/>
</dbReference>
<dbReference type="KEGG" id="fgl:EM308_12695"/>
<dbReference type="InterPro" id="IPR054363">
    <property type="entry name" value="GH95_cat"/>
</dbReference>
<evidence type="ECO:0008006" key="5">
    <source>
        <dbReference type="Google" id="ProtNLM"/>
    </source>
</evidence>
<evidence type="ECO:0000259" key="2">
    <source>
        <dbReference type="Pfam" id="PF22124"/>
    </source>
</evidence>
<dbReference type="PANTHER" id="PTHR31084">
    <property type="entry name" value="ALPHA-L-FUCOSIDASE 2"/>
    <property type="match status" value="1"/>
</dbReference>
<dbReference type="GO" id="GO:0004560">
    <property type="term" value="F:alpha-L-fucosidase activity"/>
    <property type="evidence" value="ECO:0007669"/>
    <property type="project" value="TreeGrafter"/>
</dbReference>
<dbReference type="InterPro" id="IPR043757">
    <property type="entry name" value="DUF5703_N"/>
</dbReference>
<reference evidence="3 4" key="1">
    <citation type="submission" date="2016-10" db="EMBL/GenBank/DDBJ databases">
        <title>Flavobacterium gilvum sp. nov., isolated from stream water.</title>
        <authorList>
            <person name="Shin S.-K."/>
            <person name="Cho Y.-J."/>
            <person name="Yi H."/>
        </authorList>
    </citation>
    <scope>NUCLEOTIDE SEQUENCE [LARGE SCALE GENOMIC DNA]</scope>
    <source>
        <strain evidence="3 4">EM1308</strain>
    </source>
</reference>
<dbReference type="InterPro" id="IPR008928">
    <property type="entry name" value="6-hairpin_glycosidase_sf"/>
</dbReference>
<dbReference type="AlphaFoldDB" id="A0AAC9I4L0"/>
<dbReference type="PANTHER" id="PTHR31084:SF0">
    <property type="entry name" value="ALPHA-L-FUCOSIDASE 2"/>
    <property type="match status" value="1"/>
</dbReference>
<name>A0AAC9I4L0_9FLAO</name>
<keyword evidence="4" id="KW-1185">Reference proteome</keyword>
<dbReference type="Proteomes" id="UP000175968">
    <property type="component" value="Chromosome"/>
</dbReference>
<dbReference type="EMBL" id="CP017479">
    <property type="protein sequence ID" value="AOW10294.1"/>
    <property type="molecule type" value="Genomic_DNA"/>
</dbReference>
<protein>
    <recommendedName>
        <fullName evidence="5">DUF5703 domain-containing protein</fullName>
    </recommendedName>
</protein>
<feature type="domain" description="DUF5703" evidence="1">
    <location>
        <begin position="37"/>
        <end position="311"/>
    </location>
</feature>
<dbReference type="RefSeq" id="WP_035639957.1">
    <property type="nucleotide sequence ID" value="NZ_CP017479.1"/>
</dbReference>
<feature type="domain" description="Glycosyl hydrolase family 95 catalytic" evidence="2">
    <location>
        <begin position="313"/>
        <end position="650"/>
    </location>
</feature>
<dbReference type="Pfam" id="PF18961">
    <property type="entry name" value="DUF5703_N"/>
    <property type="match status" value="1"/>
</dbReference>
<dbReference type="GO" id="GO:0005975">
    <property type="term" value="P:carbohydrate metabolic process"/>
    <property type="evidence" value="ECO:0007669"/>
    <property type="project" value="InterPro"/>
</dbReference>
<evidence type="ECO:0000313" key="3">
    <source>
        <dbReference type="EMBL" id="AOW10294.1"/>
    </source>
</evidence>
<sequence length="746" mass="85726">MNLKTFPIFLFLFTNLLIGQTSKIKPLEWNVSQYDVTWDSPSKNALGSMPLGNGDIGVNVWVENNGDLILLLGKSDSFDEFNRLLKIGRIRIKTNPSVFTEGQSFSQRLNLSDGSIEIKTATSKIRIWVDVNNPLVQVNFESNTAIDAKVIVENWRNESREFKTVGNLKESFSAWGNWPDKMRVNADTFLPSKEGQLAWCHHNIESQWKRNLELTGLGNEIVKGKDPVLNRTFGALVRGTNFKAISDTEIQTKTGSKAFSVQIFSLTNQSENAQDWLKATEKLAKNVKSSSETRFLAHKNWWHQFWNRSKIEITSSNAGDSNPFMVSRAYNLQRFVTACAGRGNLPIKFNGSLFTVDGIDPDYRSWGGGYWWQNTRLPYWSMLACGDYDMMLPIFDMYMKALPLRKAATIKYYGHEGAFFPETIYFWGNYMDNENYGIDRKDKPDGLTDNTYIRYYWQSGIEMVALMLDYYDATQSQEFLSKTLVPFATEIIKFYDQHWKRGTDGKILFDPSQSLETWHTAINPTPEIVGIRFIGNRLIHLTKDSSLKEQWQKTINDLPKVPMITENGATRLLPAEKFSNKMNIENPELYAVFPYRAYTSLSDEKTLEIGRNTWQKRLHPEDYGWQQNCIQAALLGLKEEAQKMVVSRANKTAKEYRFPGFFGPNYDWTPEQCHATNMMTALQYMIMQCEGDKIVLLPAWSNNWNVNFKLNAPKNTIIEGRVENGKIKELKVFPGSRRKDIVIKGL</sequence>
<organism evidence="3 4">
    <name type="scientific">Flavobacterium gilvum</name>
    <dbReference type="NCBI Taxonomy" id="1492737"/>
    <lineage>
        <taxon>Bacteria</taxon>
        <taxon>Pseudomonadati</taxon>
        <taxon>Bacteroidota</taxon>
        <taxon>Flavobacteriia</taxon>
        <taxon>Flavobacteriales</taxon>
        <taxon>Flavobacteriaceae</taxon>
        <taxon>Flavobacterium</taxon>
    </lineage>
</organism>
<evidence type="ECO:0000313" key="4">
    <source>
        <dbReference type="Proteomes" id="UP000175968"/>
    </source>
</evidence>
<dbReference type="Gene3D" id="1.50.10.10">
    <property type="match status" value="1"/>
</dbReference>
<dbReference type="InterPro" id="IPR012341">
    <property type="entry name" value="6hp_glycosidase-like_sf"/>
</dbReference>
<proteinExistence type="predicted"/>
<dbReference type="SUPFAM" id="SSF48208">
    <property type="entry name" value="Six-hairpin glycosidases"/>
    <property type="match status" value="1"/>
</dbReference>